<evidence type="ECO:0000313" key="9">
    <source>
        <dbReference type="Proteomes" id="UP000827549"/>
    </source>
</evidence>
<dbReference type="PANTHER" id="PTHR10961">
    <property type="entry name" value="PEROXISOMAL SARCOSINE OXIDASE"/>
    <property type="match status" value="1"/>
</dbReference>
<dbReference type="GO" id="GO:0008115">
    <property type="term" value="F:sarcosine oxidase activity"/>
    <property type="evidence" value="ECO:0007669"/>
    <property type="project" value="TreeGrafter"/>
</dbReference>
<comment type="cofactor">
    <cofactor evidence="1">
        <name>FAD</name>
        <dbReference type="ChEBI" id="CHEBI:57692"/>
    </cofactor>
</comment>
<comment type="similarity">
    <text evidence="2">Belongs to the MSOX/MTOX family.</text>
</comment>
<dbReference type="EMBL" id="CP086716">
    <property type="protein sequence ID" value="WOO80728.1"/>
    <property type="molecule type" value="Genomic_DNA"/>
</dbReference>
<dbReference type="Proteomes" id="UP000827549">
    <property type="component" value="Chromosome 3"/>
</dbReference>
<dbReference type="AlphaFoldDB" id="A0AAF1BQB8"/>
<evidence type="ECO:0000256" key="2">
    <source>
        <dbReference type="ARBA" id="ARBA00010989"/>
    </source>
</evidence>
<organism evidence="8 9">
    <name type="scientific">Vanrija pseudolonga</name>
    <dbReference type="NCBI Taxonomy" id="143232"/>
    <lineage>
        <taxon>Eukaryota</taxon>
        <taxon>Fungi</taxon>
        <taxon>Dikarya</taxon>
        <taxon>Basidiomycota</taxon>
        <taxon>Agaricomycotina</taxon>
        <taxon>Tremellomycetes</taxon>
        <taxon>Trichosporonales</taxon>
        <taxon>Trichosporonaceae</taxon>
        <taxon>Vanrija</taxon>
    </lineage>
</organism>
<dbReference type="SUPFAM" id="SSF51905">
    <property type="entry name" value="FAD/NAD(P)-binding domain"/>
    <property type="match status" value="1"/>
</dbReference>
<dbReference type="InterPro" id="IPR006076">
    <property type="entry name" value="FAD-dep_OxRdtase"/>
</dbReference>
<keyword evidence="5" id="KW-0560">Oxidoreductase</keyword>
<keyword evidence="3" id="KW-0285">Flavoprotein</keyword>
<dbReference type="InterPro" id="IPR036188">
    <property type="entry name" value="FAD/NAD-bd_sf"/>
</dbReference>
<dbReference type="GO" id="GO:0050031">
    <property type="term" value="F:L-pipecolate oxidase activity"/>
    <property type="evidence" value="ECO:0007669"/>
    <property type="project" value="TreeGrafter"/>
</dbReference>
<dbReference type="PANTHER" id="PTHR10961:SF46">
    <property type="entry name" value="PEROXISOMAL SARCOSINE OXIDASE"/>
    <property type="match status" value="1"/>
</dbReference>
<feature type="domain" description="FAD dependent oxidoreductase" evidence="7">
    <location>
        <begin position="7"/>
        <end position="384"/>
    </location>
</feature>
<keyword evidence="9" id="KW-1185">Reference proteome</keyword>
<evidence type="ECO:0000256" key="6">
    <source>
        <dbReference type="SAM" id="Phobius"/>
    </source>
</evidence>
<dbReference type="Gene3D" id="3.30.9.10">
    <property type="entry name" value="D-Amino Acid Oxidase, subunit A, domain 2"/>
    <property type="match status" value="1"/>
</dbReference>
<evidence type="ECO:0000256" key="3">
    <source>
        <dbReference type="ARBA" id="ARBA00022630"/>
    </source>
</evidence>
<evidence type="ECO:0000256" key="4">
    <source>
        <dbReference type="ARBA" id="ARBA00022827"/>
    </source>
</evidence>
<evidence type="ECO:0000259" key="7">
    <source>
        <dbReference type="Pfam" id="PF01266"/>
    </source>
</evidence>
<keyword evidence="6" id="KW-0812">Transmembrane</keyword>
<dbReference type="GO" id="GO:0004657">
    <property type="term" value="F:proline dehydrogenase activity"/>
    <property type="evidence" value="ECO:0007669"/>
    <property type="project" value="TreeGrafter"/>
</dbReference>
<protein>
    <submittedName>
        <fullName evidence="8">L-pipecolate oxidase</fullName>
    </submittedName>
</protein>
<dbReference type="RefSeq" id="XP_062626760.1">
    <property type="nucleotide sequence ID" value="XM_062770776.1"/>
</dbReference>
<dbReference type="Pfam" id="PF01266">
    <property type="entry name" value="DAO"/>
    <property type="match status" value="1"/>
</dbReference>
<keyword evidence="4" id="KW-0274">FAD</keyword>
<dbReference type="GO" id="GO:0050660">
    <property type="term" value="F:flavin adenine dinucleotide binding"/>
    <property type="evidence" value="ECO:0007669"/>
    <property type="project" value="InterPro"/>
</dbReference>
<keyword evidence="6" id="KW-1133">Transmembrane helix</keyword>
<dbReference type="Gene3D" id="3.50.50.60">
    <property type="entry name" value="FAD/NAD(P)-binding domain"/>
    <property type="match status" value="1"/>
</dbReference>
<feature type="transmembrane region" description="Helical" evidence="6">
    <location>
        <begin position="7"/>
        <end position="24"/>
    </location>
</feature>
<gene>
    <name evidence="8" type="primary">fap1_0</name>
    <name evidence="8" type="ORF">LOC62_03G004245</name>
</gene>
<sequence>MGKKTQVVIVGSGCVGMSTALWMLEDGKYDVTILEKSVVIPAPDAASTDINKIVRSGDYADPILAKLSVEAIEWWRKPEWEGVYHESGIVCLSSVKGTKGNDFVEKAYQNCVDLDLGATLLRSPADVRSVFPKGLKTGLFGGGKGYHNCVGGWGESGRSVEVGLKRVAKLGGKIRAGAEVVSLKKNGSKVDGVVLASGEVVYGDLVVLAAGAWTPALCAGDKVPLPPIVATGQSVAFVQLTPEEAALHSKTPIVFNLDNGFYCFPPNKDGIVKFAIHHYGHTNNVTVGPPGSTEQVSLPLTKLSPEGESGAIPVDMVRRLRTALADVYPNLAKKPFFDTRLCWYCDTVTGDWLIDYHPNYDNLVLATGDSGHAFKFAPIIGREILAIIERRAEPVFADRLSFSPTAFAGADVRVGKLEDLSACVKCTGNDLQPPARL</sequence>
<evidence type="ECO:0000256" key="5">
    <source>
        <dbReference type="ARBA" id="ARBA00023002"/>
    </source>
</evidence>
<proteinExistence type="inferred from homology"/>
<accession>A0AAF1BQB8</accession>
<dbReference type="SUPFAM" id="SSF54373">
    <property type="entry name" value="FAD-linked reductases, C-terminal domain"/>
    <property type="match status" value="1"/>
</dbReference>
<dbReference type="GeneID" id="87807484"/>
<evidence type="ECO:0000313" key="8">
    <source>
        <dbReference type="EMBL" id="WOO80728.1"/>
    </source>
</evidence>
<dbReference type="InterPro" id="IPR045170">
    <property type="entry name" value="MTOX"/>
</dbReference>
<keyword evidence="6" id="KW-0472">Membrane</keyword>
<evidence type="ECO:0000256" key="1">
    <source>
        <dbReference type="ARBA" id="ARBA00001974"/>
    </source>
</evidence>
<reference evidence="8" key="1">
    <citation type="submission" date="2023-10" db="EMBL/GenBank/DDBJ databases">
        <authorList>
            <person name="Noh H."/>
        </authorList>
    </citation>
    <scope>NUCLEOTIDE SEQUENCE</scope>
    <source>
        <strain evidence="8">DUCC4014</strain>
    </source>
</reference>
<name>A0AAF1BQB8_9TREE</name>